<accession>A0A109BG46</accession>
<dbReference type="STRING" id="121290.APY04_1876"/>
<proteinExistence type="predicted"/>
<dbReference type="AlphaFoldDB" id="A0A109BG46"/>
<protein>
    <submittedName>
        <fullName evidence="2">Uncharacterized protein</fullName>
    </submittedName>
</protein>
<reference evidence="2 3" key="1">
    <citation type="submission" date="2015-10" db="EMBL/GenBank/DDBJ databases">
        <title>Transcriptomic analysis of a linuron degrading triple-species bacterial consortium.</title>
        <authorList>
            <person name="Albers P."/>
        </authorList>
    </citation>
    <scope>NUCLEOTIDE SEQUENCE [LARGE SCALE GENOMIC DNA]</scope>
    <source>
        <strain evidence="2 3">WDL6</strain>
    </source>
</reference>
<dbReference type="EMBL" id="LMTR01000063">
    <property type="protein sequence ID" value="KWT67517.1"/>
    <property type="molecule type" value="Genomic_DNA"/>
</dbReference>
<dbReference type="RefSeq" id="WP_157066710.1">
    <property type="nucleotide sequence ID" value="NZ_LMTR01000063.1"/>
</dbReference>
<dbReference type="Proteomes" id="UP000059074">
    <property type="component" value="Unassembled WGS sequence"/>
</dbReference>
<keyword evidence="3" id="KW-1185">Reference proteome</keyword>
<name>A0A109BG46_HYPSL</name>
<gene>
    <name evidence="2" type="ORF">APY04_1876</name>
</gene>
<organism evidence="2 3">
    <name type="scientific">Hyphomicrobium sulfonivorans</name>
    <dbReference type="NCBI Taxonomy" id="121290"/>
    <lineage>
        <taxon>Bacteria</taxon>
        <taxon>Pseudomonadati</taxon>
        <taxon>Pseudomonadota</taxon>
        <taxon>Alphaproteobacteria</taxon>
        <taxon>Hyphomicrobiales</taxon>
        <taxon>Hyphomicrobiaceae</taxon>
        <taxon>Hyphomicrobium</taxon>
    </lineage>
</organism>
<dbReference type="PATRIC" id="fig|121290.4.peg.1264"/>
<evidence type="ECO:0000313" key="3">
    <source>
        <dbReference type="Proteomes" id="UP000059074"/>
    </source>
</evidence>
<evidence type="ECO:0000313" key="2">
    <source>
        <dbReference type="EMBL" id="KWT67517.1"/>
    </source>
</evidence>
<evidence type="ECO:0000256" key="1">
    <source>
        <dbReference type="SAM" id="MobiDB-lite"/>
    </source>
</evidence>
<comment type="caution">
    <text evidence="2">The sequence shown here is derived from an EMBL/GenBank/DDBJ whole genome shotgun (WGS) entry which is preliminary data.</text>
</comment>
<feature type="region of interest" description="Disordered" evidence="1">
    <location>
        <begin position="90"/>
        <end position="115"/>
    </location>
</feature>
<sequence>MSDLTGRVFEHRHVKNKSLIRIMRPRFCHCARRPAQLGRIRHGYAGELDQNDQNPGFLRGKLQATAGCQIDWPNGFEDNGTERLATRTLQSRTQSIDMSAQPGDDEAIGSKREPG</sequence>